<organism evidence="2 3">
    <name type="scientific">Coniosporium apollinis</name>
    <dbReference type="NCBI Taxonomy" id="61459"/>
    <lineage>
        <taxon>Eukaryota</taxon>
        <taxon>Fungi</taxon>
        <taxon>Dikarya</taxon>
        <taxon>Ascomycota</taxon>
        <taxon>Pezizomycotina</taxon>
        <taxon>Dothideomycetes</taxon>
        <taxon>Dothideomycetes incertae sedis</taxon>
        <taxon>Coniosporium</taxon>
    </lineage>
</organism>
<evidence type="ECO:0000313" key="3">
    <source>
        <dbReference type="Proteomes" id="UP001172684"/>
    </source>
</evidence>
<accession>A0ABQ9P163</accession>
<feature type="region of interest" description="Disordered" evidence="1">
    <location>
        <begin position="1"/>
        <end position="47"/>
    </location>
</feature>
<dbReference type="EMBL" id="JAPDRL010000007">
    <property type="protein sequence ID" value="KAJ9668342.1"/>
    <property type="molecule type" value="Genomic_DNA"/>
</dbReference>
<proteinExistence type="predicted"/>
<evidence type="ECO:0000256" key="1">
    <source>
        <dbReference type="SAM" id="MobiDB-lite"/>
    </source>
</evidence>
<evidence type="ECO:0000313" key="2">
    <source>
        <dbReference type="EMBL" id="KAJ9668342.1"/>
    </source>
</evidence>
<comment type="caution">
    <text evidence="2">The sequence shown here is derived from an EMBL/GenBank/DDBJ whole genome shotgun (WGS) entry which is preliminary data.</text>
</comment>
<name>A0ABQ9P163_9PEZI</name>
<evidence type="ECO:0008006" key="4">
    <source>
        <dbReference type="Google" id="ProtNLM"/>
    </source>
</evidence>
<dbReference type="Proteomes" id="UP001172684">
    <property type="component" value="Unassembled WGS sequence"/>
</dbReference>
<gene>
    <name evidence="2" type="ORF">H2201_001390</name>
</gene>
<keyword evidence="3" id="KW-1185">Reference proteome</keyword>
<feature type="compositionally biased region" description="Basic and acidic residues" evidence="1">
    <location>
        <begin position="22"/>
        <end position="37"/>
    </location>
</feature>
<sequence length="277" mass="30965">MELHSLGHSPVASPVRANPLDAVERTETAVEDHPEDRMDPEEPDLSSAHNATEDLVEVYVQQGNTHKTWHLNKHALCHYSVYFHTACNHGGWVGGPLLLEDTDPAIFDLFVQFLSERGTEAAYSHDSQSEGRTSRLLLAQKRHARAWILGQRLASVPFMIHVLEKLAVSVDPPERSETVVSPQAVLAAFMAADTSSKLRMFFQDATAHALHKGVWLNLAYDSTWQKVLSGYPEFMKGVLVRLDEDVFAPADSLESYWADIGDLPEELEELALELKWG</sequence>
<protein>
    <recommendedName>
        <fullName evidence="4">BTB domain-containing protein</fullName>
    </recommendedName>
</protein>
<reference evidence="2" key="1">
    <citation type="submission" date="2022-10" db="EMBL/GenBank/DDBJ databases">
        <title>Culturing micro-colonial fungi from biological soil crusts in the Mojave desert and describing Neophaeococcomyces mojavensis, and introducing the new genera and species Taxawa tesnikishii.</title>
        <authorList>
            <person name="Kurbessoian T."/>
            <person name="Stajich J.E."/>
        </authorList>
    </citation>
    <scope>NUCLEOTIDE SEQUENCE</scope>
    <source>
        <strain evidence="2">TK_1</strain>
    </source>
</reference>